<evidence type="ECO:0000256" key="7">
    <source>
        <dbReference type="SAM" id="MobiDB-lite"/>
    </source>
</evidence>
<dbReference type="InterPro" id="IPR009057">
    <property type="entry name" value="Homeodomain-like_sf"/>
</dbReference>
<dbReference type="GO" id="GO:0003677">
    <property type="term" value="F:DNA binding"/>
    <property type="evidence" value="ECO:0007669"/>
    <property type="project" value="UniProtKB-UniRule"/>
</dbReference>
<comment type="subcellular location">
    <subcellularLocation>
        <location evidence="1 5 6">Nucleus</location>
    </subcellularLocation>
</comment>
<evidence type="ECO:0000256" key="6">
    <source>
        <dbReference type="RuleBase" id="RU000682"/>
    </source>
</evidence>
<evidence type="ECO:0000256" key="5">
    <source>
        <dbReference type="PROSITE-ProRule" id="PRU00108"/>
    </source>
</evidence>
<feature type="domain" description="Homeobox" evidence="8">
    <location>
        <begin position="47"/>
        <end position="84"/>
    </location>
</feature>
<dbReference type="GO" id="GO:0000981">
    <property type="term" value="F:DNA-binding transcription factor activity, RNA polymerase II-specific"/>
    <property type="evidence" value="ECO:0007669"/>
    <property type="project" value="TreeGrafter"/>
</dbReference>
<dbReference type="OMA" id="RYWATHQ"/>
<feature type="region of interest" description="Disordered" evidence="7">
    <location>
        <begin position="250"/>
        <end position="272"/>
    </location>
</feature>
<dbReference type="InterPro" id="IPR001356">
    <property type="entry name" value="HD"/>
</dbReference>
<dbReference type="CDD" id="cd00086">
    <property type="entry name" value="homeodomain"/>
    <property type="match status" value="2"/>
</dbReference>
<protein>
    <submittedName>
        <fullName evidence="9">Homeobox and leucine zipper encoding</fullName>
    </submittedName>
</protein>
<organism evidence="9 10">
    <name type="scientific">Latimeria chalumnae</name>
    <name type="common">Coelacanth</name>
    <dbReference type="NCBI Taxonomy" id="7897"/>
    <lineage>
        <taxon>Eukaryota</taxon>
        <taxon>Metazoa</taxon>
        <taxon>Chordata</taxon>
        <taxon>Craniata</taxon>
        <taxon>Vertebrata</taxon>
        <taxon>Euteleostomi</taxon>
        <taxon>Coelacanthiformes</taxon>
        <taxon>Coelacanthidae</taxon>
        <taxon>Latimeria</taxon>
    </lineage>
</organism>
<dbReference type="Pfam" id="PF00046">
    <property type="entry name" value="Homeodomain"/>
    <property type="match status" value="1"/>
</dbReference>
<gene>
    <name evidence="9" type="primary">LOC102355569</name>
</gene>
<dbReference type="eggNOG" id="KOG3986">
    <property type="taxonomic scope" value="Eukaryota"/>
</dbReference>
<feature type="DNA-binding region" description="Homeobox" evidence="5">
    <location>
        <begin position="49"/>
        <end position="85"/>
    </location>
</feature>
<evidence type="ECO:0000256" key="4">
    <source>
        <dbReference type="ARBA" id="ARBA00023242"/>
    </source>
</evidence>
<dbReference type="STRING" id="7897.ENSLACP00000019429"/>
<dbReference type="SUPFAM" id="SSF46689">
    <property type="entry name" value="Homeodomain-like"/>
    <property type="match status" value="2"/>
</dbReference>
<accession>H3BC08</accession>
<name>H3BC08_LATCH</name>
<dbReference type="InParanoid" id="H3BC08"/>
<dbReference type="EMBL" id="AFYH01056965">
    <property type="status" value="NOT_ANNOTATED_CDS"/>
    <property type="molecule type" value="Genomic_DNA"/>
</dbReference>
<feature type="DNA-binding region" description="Homeobox" evidence="5">
    <location>
        <begin position="341"/>
        <end position="390"/>
    </location>
</feature>
<evidence type="ECO:0000256" key="3">
    <source>
        <dbReference type="ARBA" id="ARBA00023155"/>
    </source>
</evidence>
<evidence type="ECO:0000256" key="2">
    <source>
        <dbReference type="ARBA" id="ARBA00023125"/>
    </source>
</evidence>
<keyword evidence="3 5" id="KW-0371">Homeobox</keyword>
<keyword evidence="4 5" id="KW-0539">Nucleus</keyword>
<dbReference type="PANTHER" id="PTHR15467">
    <property type="entry name" value="ZINC-FINGERS AND HOMEOBOXES RELATED"/>
    <property type="match status" value="1"/>
</dbReference>
<dbReference type="Pfam" id="PF05920">
    <property type="entry name" value="Homeobox_KN"/>
    <property type="match status" value="1"/>
</dbReference>
<dbReference type="AlphaFoldDB" id="H3BC08"/>
<dbReference type="Bgee" id="ENSLACG00000017090">
    <property type="expression patterns" value="Expressed in chordate pharynx and 3 other cell types or tissues"/>
</dbReference>
<evidence type="ECO:0000256" key="1">
    <source>
        <dbReference type="ARBA" id="ARBA00004123"/>
    </source>
</evidence>
<evidence type="ECO:0000313" key="10">
    <source>
        <dbReference type="Proteomes" id="UP000008672"/>
    </source>
</evidence>
<keyword evidence="10" id="KW-1185">Reference proteome</keyword>
<dbReference type="SMART" id="SM00389">
    <property type="entry name" value="HOX"/>
    <property type="match status" value="2"/>
</dbReference>
<dbReference type="Ensembl" id="ENSLACT00000019565.1">
    <property type="protein sequence ID" value="ENSLACP00000019429.1"/>
    <property type="gene ID" value="ENSLACG00000017090.1"/>
</dbReference>
<dbReference type="Gene3D" id="1.10.10.60">
    <property type="entry name" value="Homeodomain-like"/>
    <property type="match status" value="3"/>
</dbReference>
<reference evidence="9" key="2">
    <citation type="submission" date="2025-08" db="UniProtKB">
        <authorList>
            <consortium name="Ensembl"/>
        </authorList>
    </citation>
    <scope>IDENTIFICATION</scope>
</reference>
<keyword evidence="2 5" id="KW-0238">DNA-binding</keyword>
<proteinExistence type="predicted"/>
<dbReference type="GO" id="GO:0005634">
    <property type="term" value="C:nucleus"/>
    <property type="evidence" value="ECO:0007669"/>
    <property type="project" value="UniProtKB-SubCell"/>
</dbReference>
<evidence type="ECO:0000259" key="8">
    <source>
        <dbReference type="PROSITE" id="PS50071"/>
    </source>
</evidence>
<reference evidence="10" key="1">
    <citation type="submission" date="2011-08" db="EMBL/GenBank/DDBJ databases">
        <title>The draft genome of Latimeria chalumnae.</title>
        <authorList>
            <person name="Di Palma F."/>
            <person name="Alfoldi J."/>
            <person name="Johnson J."/>
            <person name="Berlin A."/>
            <person name="Gnerre S."/>
            <person name="Jaffe D."/>
            <person name="MacCallum I."/>
            <person name="Young S."/>
            <person name="Walker B.J."/>
            <person name="Lander E."/>
            <person name="Lindblad-Toh K."/>
        </authorList>
    </citation>
    <scope>NUCLEOTIDE SEQUENCE [LARGE SCALE GENOMIC DNA]</scope>
    <source>
        <strain evidence="10">Wild caught</strain>
    </source>
</reference>
<dbReference type="PROSITE" id="PS50071">
    <property type="entry name" value="HOMEOBOX_2"/>
    <property type="match status" value="2"/>
</dbReference>
<dbReference type="InterPro" id="IPR008422">
    <property type="entry name" value="KN_HD"/>
</dbReference>
<sequence>TMLTTPQALTFSANQASVLFLPLLSEDLKLIWTRIDEMNVLDAIGPLTEAFDKFPYPSESEMDALCQRCGLQVTKVKLWFAIRRVMFGISWSPGEVEKVRWKLAGKLGSFDAHPIISTEQTSFRILDDLPDTACRSSSWVSLLIGQWIAHRPTQHLWKKMLFHLHQPLLKAWAAGKPASKKLQKVQLNPMEIPSSRFLYQKVAWETMLQDKSRVGGSLELGKGVISGAWSTPDSSEHSSVTVFLPSSILNSSEDSPKASYQSSTPKSSRTSQGSVIDNVELLSSAGPLWNHQDAKPSLLKEEGALSPLFIPVVESVDQPCRTARSKAWKPSSGLQRRKSREQTKILKDYFQRCNYPTEADLHELEGLTGLSRKDITKWFYTARYRMNRSDPGCKTNVLIIPTHNGMSQESPMLYPTNPPERYHTTNRRLKKEDLEDLTSLNSLQVKDWLLTTQREKPAEVEVLLSEDDDSTE</sequence>
<dbReference type="Proteomes" id="UP000008672">
    <property type="component" value="Unassembled WGS sequence"/>
</dbReference>
<dbReference type="HOGENOM" id="CLU_032878_0_0_1"/>
<feature type="domain" description="Homeobox" evidence="8">
    <location>
        <begin position="339"/>
        <end position="389"/>
    </location>
</feature>
<dbReference type="PANTHER" id="PTHR15467:SF7">
    <property type="entry name" value="HOMEOBOX AND LEUCINE ZIPPER PROTEIN HOMEZ"/>
    <property type="match status" value="1"/>
</dbReference>
<reference evidence="9" key="3">
    <citation type="submission" date="2025-09" db="UniProtKB">
        <authorList>
            <consortium name="Ensembl"/>
        </authorList>
    </citation>
    <scope>IDENTIFICATION</scope>
</reference>
<dbReference type="GeneTree" id="ENSGT00940000176132"/>
<dbReference type="FunCoup" id="H3BC08">
    <property type="interactions" value="1072"/>
</dbReference>
<evidence type="ECO:0000313" key="9">
    <source>
        <dbReference type="Ensembl" id="ENSLACP00000019429.1"/>
    </source>
</evidence>